<organismHost>
    <name type="scientific">Homo sapiens</name>
    <name type="common">Human</name>
    <dbReference type="NCBI Taxonomy" id="9606"/>
</organismHost>
<evidence type="ECO:0000256" key="11">
    <source>
        <dbReference type="ARBA" id="ARBA00023323"/>
    </source>
</evidence>
<dbReference type="GO" id="GO:0003726">
    <property type="term" value="F:double-stranded RNA adenosine deaminase activity"/>
    <property type="evidence" value="ECO:0007669"/>
    <property type="project" value="InterPro"/>
</dbReference>
<evidence type="ECO:0000256" key="9">
    <source>
        <dbReference type="ARBA" id="ARBA00023258"/>
    </source>
</evidence>
<dbReference type="GO" id="GO:0052150">
    <property type="term" value="P:symbiont-mediated perturbation of host apoptosis"/>
    <property type="evidence" value="ECO:0007669"/>
    <property type="project" value="UniProtKB-KW"/>
</dbReference>
<organism evidence="15">
    <name type="scientific">Orf virus</name>
    <name type="common">ORFV</name>
    <dbReference type="NCBI Taxonomy" id="10258"/>
    <lineage>
        <taxon>Viruses</taxon>
        <taxon>Varidnaviria</taxon>
        <taxon>Bamfordvirae</taxon>
        <taxon>Nucleocytoviricota</taxon>
        <taxon>Pokkesviricetes</taxon>
        <taxon>Chitovirales</taxon>
        <taxon>Poxviridae</taxon>
        <taxon>Chordopoxvirinae</taxon>
        <taxon>Parapoxvirus</taxon>
        <taxon>Parapoxvirus orf</taxon>
    </lineage>
</organism>
<dbReference type="GO" id="GO:0016442">
    <property type="term" value="C:RISC complex"/>
    <property type="evidence" value="ECO:0007669"/>
    <property type="project" value="TreeGrafter"/>
</dbReference>
<sequence length="183" mass="19790">MACECASLILELLQKSGDKLPAKQIAKELGISKHETNRQLYRMLDSDDVCCEDGNPPRWFVECAPSAPAEEDENSDAEPMETEAGCDTLFGGDIDIMTQSSVIRLKSLNPVSAVNEFCMMTHRPLEFCETRSGGEDHCPRFTCTITISGKVVAAANGASKKLARHAACASALTILINNCGISF</sequence>
<protein>
    <submittedName>
        <fullName evidence="15">VIR1 protein</fullName>
    </submittedName>
</protein>
<evidence type="ECO:0000256" key="8">
    <source>
        <dbReference type="ARBA" id="ARBA00023041"/>
    </source>
</evidence>
<keyword evidence="7" id="KW-1092">Inhibition of host IRF3 by virus</keyword>
<dbReference type="InterPro" id="IPR042371">
    <property type="entry name" value="Z_dom"/>
</dbReference>
<dbReference type="PROSITE" id="PS50137">
    <property type="entry name" value="DS_RBD"/>
    <property type="match status" value="1"/>
</dbReference>
<feature type="domain" description="Z-binding" evidence="14">
    <location>
        <begin position="1"/>
        <end position="63"/>
    </location>
</feature>
<keyword evidence="5" id="KW-1114">Inhibition of host interferon signaling pathway by virus</keyword>
<keyword evidence="9" id="KW-0922">Interferon antiviral system evasion</keyword>
<name>A0A023VUH5_ORFV</name>
<dbReference type="Pfam" id="PF02295">
    <property type="entry name" value="z-alpha"/>
    <property type="match status" value="1"/>
</dbReference>
<keyword evidence="11" id="KW-1119">Modulation of host cell apoptosis by virus</keyword>
<dbReference type="InterPro" id="IPR014720">
    <property type="entry name" value="dsRBD_dom"/>
</dbReference>
<evidence type="ECO:0000256" key="4">
    <source>
        <dbReference type="ARBA" id="ARBA00022811"/>
    </source>
</evidence>
<dbReference type="GO" id="GO:0070578">
    <property type="term" value="C:RISC-loading complex"/>
    <property type="evidence" value="ECO:0007669"/>
    <property type="project" value="TreeGrafter"/>
</dbReference>
<dbReference type="InterPro" id="IPR036388">
    <property type="entry name" value="WH-like_DNA-bd_sf"/>
</dbReference>
<dbReference type="Gene3D" id="3.30.160.20">
    <property type="match status" value="1"/>
</dbReference>
<evidence type="ECO:0000256" key="5">
    <source>
        <dbReference type="ARBA" id="ARBA00022830"/>
    </source>
</evidence>
<accession>A0A023VUH5</accession>
<reference evidence="15" key="1">
    <citation type="submission" date="2014-03" db="EMBL/GenBank/DDBJ databases">
        <title>Current Status of Contagious Ecthyma in Goat or Sheep.</title>
        <authorList>
            <person name="Sheer L."/>
        </authorList>
    </citation>
    <scope>NUCLEOTIDE SEQUENCE</scope>
    <source>
        <strain evidence="15">HB1</strain>
    </source>
</reference>
<organismHost>
    <name type="scientific">Ovis aries</name>
    <name type="common">Sheep</name>
    <dbReference type="NCBI Taxonomy" id="9940"/>
</organismHost>
<dbReference type="PANTHER" id="PTHR46205">
    <property type="entry name" value="LOQUACIOUS, ISOFORM B"/>
    <property type="match status" value="1"/>
</dbReference>
<organismHost>
    <name type="scientific">Capra hircus</name>
    <name type="common">Goat</name>
    <dbReference type="NCBI Taxonomy" id="9925"/>
</organismHost>
<evidence type="ECO:0000256" key="6">
    <source>
        <dbReference type="ARBA" id="ARBA00022884"/>
    </source>
</evidence>
<dbReference type="PROSITE" id="PS50139">
    <property type="entry name" value="Z_BINDING"/>
    <property type="match status" value="1"/>
</dbReference>
<evidence type="ECO:0000259" key="13">
    <source>
        <dbReference type="PROSITE" id="PS50137"/>
    </source>
</evidence>
<dbReference type="PANTHER" id="PTHR46205:SF3">
    <property type="entry name" value="LOQUACIOUS, ISOFORM B"/>
    <property type="match status" value="1"/>
</dbReference>
<keyword evidence="1" id="KW-1113">Inhibition of host RLR pathway by virus</keyword>
<keyword evidence="2" id="KW-0945">Host-virus interaction</keyword>
<keyword evidence="3" id="KW-1090">Inhibition of host innate immune response by virus</keyword>
<dbReference type="GO" id="GO:0030291">
    <property type="term" value="F:protein serine/threonine kinase inhibitor activity"/>
    <property type="evidence" value="ECO:0007669"/>
    <property type="project" value="UniProtKB-KW"/>
</dbReference>
<dbReference type="GO" id="GO:0070920">
    <property type="term" value="P:regulation of regulatory ncRNA processing"/>
    <property type="evidence" value="ECO:0007669"/>
    <property type="project" value="TreeGrafter"/>
</dbReference>
<keyword evidence="10" id="KW-0899">Viral immunoevasion</keyword>
<dbReference type="GO" id="GO:0035197">
    <property type="term" value="F:siRNA binding"/>
    <property type="evidence" value="ECO:0007669"/>
    <property type="project" value="TreeGrafter"/>
</dbReference>
<evidence type="ECO:0000256" key="3">
    <source>
        <dbReference type="ARBA" id="ARBA00022632"/>
    </source>
</evidence>
<evidence type="ECO:0000256" key="1">
    <source>
        <dbReference type="ARBA" id="ARBA00022482"/>
    </source>
</evidence>
<dbReference type="GO" id="GO:0039557">
    <property type="term" value="P:symbiont-mediated suppression of host cytoplasmic pattern recognition receptor signaling pathway via inhibition of IRF7 activity"/>
    <property type="evidence" value="ECO:0007669"/>
    <property type="project" value="UniProtKB-KW"/>
</dbReference>
<evidence type="ECO:0000259" key="14">
    <source>
        <dbReference type="PROSITE" id="PS50139"/>
    </source>
</evidence>
<keyword evidence="4" id="KW-1093">Inhibition of host IRF7 by virus</keyword>
<keyword evidence="6 12" id="KW-0694">RNA-binding</keyword>
<dbReference type="PIRSF" id="PIRSF004008">
    <property type="entry name" value="VAC_E3L"/>
    <property type="match status" value="1"/>
</dbReference>
<dbReference type="GO" id="GO:0030422">
    <property type="term" value="P:siRNA processing"/>
    <property type="evidence" value="ECO:0007669"/>
    <property type="project" value="TreeGrafter"/>
</dbReference>
<dbReference type="EMBL" id="KJ637023">
    <property type="protein sequence ID" value="AHY18979.1"/>
    <property type="molecule type" value="Genomic_DNA"/>
</dbReference>
<evidence type="ECO:0000313" key="15">
    <source>
        <dbReference type="EMBL" id="AHY18979.1"/>
    </source>
</evidence>
<dbReference type="SUPFAM" id="SSF46785">
    <property type="entry name" value="Winged helix' DNA-binding domain"/>
    <property type="match status" value="1"/>
</dbReference>
<dbReference type="InterPro" id="IPR009179">
    <property type="entry name" value="E3L"/>
</dbReference>
<dbReference type="InterPro" id="IPR036390">
    <property type="entry name" value="WH_DNA-bd_sf"/>
</dbReference>
<keyword evidence="8" id="KW-1102">Inhibition of host PKR by virus</keyword>
<proteinExistence type="predicted"/>
<dbReference type="SMR" id="A0A023VUH5"/>
<dbReference type="GO" id="GO:0039548">
    <property type="term" value="P:symbiont-mediated suppression of host cytoplasmic pattern recognition receptor signaling pathway via inhibition of IRF3 activity"/>
    <property type="evidence" value="ECO:0007669"/>
    <property type="project" value="UniProtKB-KW"/>
</dbReference>
<evidence type="ECO:0000256" key="7">
    <source>
        <dbReference type="ARBA" id="ARBA00022931"/>
    </source>
</evidence>
<dbReference type="Gene3D" id="1.10.10.10">
    <property type="entry name" value="Winged helix-like DNA-binding domain superfamily/Winged helix DNA-binding domain"/>
    <property type="match status" value="1"/>
</dbReference>
<dbReference type="GO" id="GO:0039502">
    <property type="term" value="P:symbiont-mediated suppression of host type I interferon-mediated signaling pathway"/>
    <property type="evidence" value="ECO:0007669"/>
    <property type="project" value="UniProtKB-KW"/>
</dbReference>
<evidence type="ECO:0000256" key="12">
    <source>
        <dbReference type="PROSITE-ProRule" id="PRU00266"/>
    </source>
</evidence>
<evidence type="ECO:0000256" key="2">
    <source>
        <dbReference type="ARBA" id="ARBA00022581"/>
    </source>
</evidence>
<dbReference type="GO" id="GO:0039580">
    <property type="term" value="P:symbiont-mediated suppression of host PKR/eIFalpha signaling"/>
    <property type="evidence" value="ECO:0007669"/>
    <property type="project" value="UniProtKB-KW"/>
</dbReference>
<evidence type="ECO:0000256" key="10">
    <source>
        <dbReference type="ARBA" id="ARBA00023280"/>
    </source>
</evidence>
<dbReference type="SMART" id="SM00358">
    <property type="entry name" value="DSRM"/>
    <property type="match status" value="1"/>
</dbReference>
<dbReference type="GO" id="GO:0003725">
    <property type="term" value="F:double-stranded RNA binding"/>
    <property type="evidence" value="ECO:0007669"/>
    <property type="project" value="TreeGrafter"/>
</dbReference>
<dbReference type="SUPFAM" id="SSF54768">
    <property type="entry name" value="dsRNA-binding domain-like"/>
    <property type="match status" value="1"/>
</dbReference>
<dbReference type="Pfam" id="PF00035">
    <property type="entry name" value="dsrm"/>
    <property type="match status" value="1"/>
</dbReference>
<feature type="domain" description="DRBM" evidence="13">
    <location>
        <begin position="109"/>
        <end position="177"/>
    </location>
</feature>
<dbReference type="CDD" id="cd19875">
    <property type="entry name" value="DSRM_EIF2AK2-like"/>
    <property type="match status" value="1"/>
</dbReference>
<dbReference type="InterPro" id="IPR051247">
    <property type="entry name" value="RLC_Component"/>
</dbReference>
<dbReference type="SMART" id="SM00550">
    <property type="entry name" value="Zalpha"/>
    <property type="match status" value="1"/>
</dbReference>